<keyword evidence="1" id="KW-0472">Membrane</keyword>
<dbReference type="RefSeq" id="WP_034632927.1">
    <property type="nucleotide sequence ID" value="NZ_JRJU01000042.1"/>
</dbReference>
<protein>
    <submittedName>
        <fullName evidence="2">Uncharacterized protein</fullName>
    </submittedName>
</protein>
<dbReference type="OrthoDB" id="2427984at2"/>
<feature type="transmembrane region" description="Helical" evidence="1">
    <location>
        <begin position="6"/>
        <end position="22"/>
    </location>
</feature>
<name>A0A0B0IAU2_9BACI</name>
<reference evidence="2 3" key="1">
    <citation type="submission" date="2014-09" db="EMBL/GenBank/DDBJ databases">
        <title>Genome sequencing and annotation of Bacillus Okhensis strain Kh10-101T.</title>
        <authorList>
            <person name="Prakash J.S."/>
        </authorList>
    </citation>
    <scope>NUCLEOTIDE SEQUENCE [LARGE SCALE GENOMIC DNA]</scope>
    <source>
        <strain evidence="3">Kh10-101T</strain>
    </source>
</reference>
<evidence type="ECO:0000313" key="2">
    <source>
        <dbReference type="EMBL" id="KHF38360.1"/>
    </source>
</evidence>
<evidence type="ECO:0000256" key="1">
    <source>
        <dbReference type="SAM" id="Phobius"/>
    </source>
</evidence>
<dbReference type="STRING" id="333138.LQ50_21780"/>
<keyword evidence="3" id="KW-1185">Reference proteome</keyword>
<accession>A0A0B0IAU2</accession>
<gene>
    <name evidence="2" type="ORF">LQ50_21780</name>
</gene>
<dbReference type="EMBL" id="JRJU01000042">
    <property type="protein sequence ID" value="KHF38360.1"/>
    <property type="molecule type" value="Genomic_DNA"/>
</dbReference>
<keyword evidence="1" id="KW-1133">Transmembrane helix</keyword>
<proteinExistence type="predicted"/>
<comment type="caution">
    <text evidence="2">The sequence shown here is derived from an EMBL/GenBank/DDBJ whole genome shotgun (WGS) entry which is preliminary data.</text>
</comment>
<organism evidence="2 3">
    <name type="scientific">Halalkalibacter okhensis</name>
    <dbReference type="NCBI Taxonomy" id="333138"/>
    <lineage>
        <taxon>Bacteria</taxon>
        <taxon>Bacillati</taxon>
        <taxon>Bacillota</taxon>
        <taxon>Bacilli</taxon>
        <taxon>Bacillales</taxon>
        <taxon>Bacillaceae</taxon>
        <taxon>Halalkalibacter</taxon>
    </lineage>
</organism>
<feature type="transmembrane region" description="Helical" evidence="1">
    <location>
        <begin position="34"/>
        <end position="55"/>
    </location>
</feature>
<keyword evidence="1" id="KW-0812">Transmembrane</keyword>
<dbReference type="eggNOG" id="ENOG5033CD4">
    <property type="taxonomic scope" value="Bacteria"/>
</dbReference>
<dbReference type="AlphaFoldDB" id="A0A0B0IAU2"/>
<dbReference type="Proteomes" id="UP000030832">
    <property type="component" value="Unassembled WGS sequence"/>
</dbReference>
<feature type="transmembrane region" description="Helical" evidence="1">
    <location>
        <begin position="61"/>
        <end position="78"/>
    </location>
</feature>
<evidence type="ECO:0000313" key="3">
    <source>
        <dbReference type="Proteomes" id="UP000030832"/>
    </source>
</evidence>
<sequence length="88" mass="9988">MLDYMMIVITIAVVVFSAAILYHKRTKVKNVHGIKGWVSPVCMVLTPVFMLFAHLFDVVGIISWAVFFVLLLVAAYFTKFMPVPKESH</sequence>